<dbReference type="InterPro" id="IPR012338">
    <property type="entry name" value="Beta-lactam/transpept-like"/>
</dbReference>
<dbReference type="PANTHER" id="PTHR22935">
    <property type="entry name" value="PENICILLIN-BINDING PROTEIN"/>
    <property type="match status" value="1"/>
</dbReference>
<proteinExistence type="predicted"/>
<sequence>MRVLWTLSVLALSAEAIKTTGCPLLGPAFPAPTALSEDPTFLSKSEELTSKLNGAIEDGSLPSISFAVQVFSSEEDDSAFGFYHTDDLIKVGSVGVREVDEDTIFRIGSISKLWTMFLLMTLGGTRYFHEPVSKYVPELRTKYNPAQTKGKINYLQWSDVTIGELASHQAGLTRDYAFGDLGFQSDLLQSLGFPALLENVQLTCGSEDTCDREEFFRGILKTHPLTPTSQTPIYSNAGYQILGYVLESIAKADYEDILMNRLIKPLNLTRSSLHIPNPSLAVIPCNETFSWFGYEVGEESPAGGIFSSAKDMATFGRAVLSSALVDPAVTRRWMKPVSHTSSLQHSVGAPWEIYTFLTPRRVDLYTKAGDIGLYSSSIALSPDHNTGFTVLVAGGNSHAMTSTIGEMVADIMLPALDEVAKKQALERFGGTYALTSGSSNSSITITADDGPGLVVSAWTSNSVDMIESLMTLQGVTDASAISIRLQPSGLETPGRISFLAVIYSLAVSEDAGPLVGSCFSWILLDSMVYGNVGLPEFEFALDHDGNATSLSPRALRVTLARV</sequence>
<evidence type="ECO:0000256" key="1">
    <source>
        <dbReference type="SAM" id="SignalP"/>
    </source>
</evidence>
<dbReference type="AlphaFoldDB" id="A0A117NP03"/>
<dbReference type="InterPro" id="IPR051478">
    <property type="entry name" value="Beta-lactamase-like_AB/R"/>
</dbReference>
<dbReference type="InterPro" id="IPR058664">
    <property type="entry name" value="ARB_00930-like_C"/>
</dbReference>
<dbReference type="STRING" id="48697.A0A117NP03"/>
<comment type="caution">
    <text evidence="4">The sequence shown here is derived from an EMBL/GenBank/DDBJ whole genome shotgun (WGS) entry which is preliminary data.</text>
</comment>
<feature type="signal peptide" evidence="1">
    <location>
        <begin position="1"/>
        <end position="16"/>
    </location>
</feature>
<dbReference type="InterPro" id="IPR001466">
    <property type="entry name" value="Beta-lactam-related"/>
</dbReference>
<dbReference type="SUPFAM" id="SSF56601">
    <property type="entry name" value="beta-lactamase/transpeptidase-like"/>
    <property type="match status" value="1"/>
</dbReference>
<keyword evidence="5" id="KW-1185">Reference proteome</keyword>
<feature type="chain" id="PRO_5007152194" evidence="1">
    <location>
        <begin position="17"/>
        <end position="562"/>
    </location>
</feature>
<dbReference type="OrthoDB" id="10250282at2759"/>
<evidence type="ECO:0000259" key="3">
    <source>
        <dbReference type="Pfam" id="PF26335"/>
    </source>
</evidence>
<evidence type="ECO:0000259" key="2">
    <source>
        <dbReference type="Pfam" id="PF00144"/>
    </source>
</evidence>
<feature type="domain" description="Beta-lactamase-related" evidence="2">
    <location>
        <begin position="82"/>
        <end position="397"/>
    </location>
</feature>
<reference evidence="4 5" key="1">
    <citation type="submission" date="2015-10" db="EMBL/GenBank/DDBJ databases">
        <title>Genome sequencing of Penicillium freii.</title>
        <authorList>
            <person name="Nguyen H.D."/>
            <person name="Visagie C.M."/>
            <person name="Seifert K.A."/>
        </authorList>
    </citation>
    <scope>NUCLEOTIDE SEQUENCE [LARGE SCALE GENOMIC DNA]</scope>
    <source>
        <strain evidence="4 5">DAOM 242723</strain>
    </source>
</reference>
<dbReference type="Proteomes" id="UP000055045">
    <property type="component" value="Unassembled WGS sequence"/>
</dbReference>
<protein>
    <submittedName>
        <fullName evidence="4">Uncharacterized protein</fullName>
    </submittedName>
</protein>
<organism evidence="4 5">
    <name type="scientific">Penicillium freii</name>
    <dbReference type="NCBI Taxonomy" id="48697"/>
    <lineage>
        <taxon>Eukaryota</taxon>
        <taxon>Fungi</taxon>
        <taxon>Dikarya</taxon>
        <taxon>Ascomycota</taxon>
        <taxon>Pezizomycotina</taxon>
        <taxon>Eurotiomycetes</taxon>
        <taxon>Eurotiomycetidae</taxon>
        <taxon>Eurotiales</taxon>
        <taxon>Aspergillaceae</taxon>
        <taxon>Penicillium</taxon>
    </lineage>
</organism>
<name>A0A117NP03_PENFR</name>
<keyword evidence="1" id="KW-0732">Signal</keyword>
<dbReference type="Pfam" id="PF26335">
    <property type="entry name" value="ARB_00930_C"/>
    <property type="match status" value="1"/>
</dbReference>
<dbReference type="PANTHER" id="PTHR22935:SF97">
    <property type="entry name" value="BETA-LACTAMASE-RELATED DOMAIN-CONTAINING PROTEIN"/>
    <property type="match status" value="1"/>
</dbReference>
<dbReference type="EMBL" id="LLXE01000127">
    <property type="protein sequence ID" value="KUM61640.1"/>
    <property type="molecule type" value="Genomic_DNA"/>
</dbReference>
<evidence type="ECO:0000313" key="5">
    <source>
        <dbReference type="Proteomes" id="UP000055045"/>
    </source>
</evidence>
<gene>
    <name evidence="4" type="ORF">ACN42_g5473</name>
</gene>
<dbReference type="Gene3D" id="3.40.710.10">
    <property type="entry name" value="DD-peptidase/beta-lactamase superfamily"/>
    <property type="match status" value="1"/>
</dbReference>
<accession>A0A117NP03</accession>
<dbReference type="Pfam" id="PF00144">
    <property type="entry name" value="Beta-lactamase"/>
    <property type="match status" value="1"/>
</dbReference>
<evidence type="ECO:0000313" key="4">
    <source>
        <dbReference type="EMBL" id="KUM61640.1"/>
    </source>
</evidence>
<feature type="domain" description="Beta-lactamase-like ARB-00930-like C-terminal" evidence="3">
    <location>
        <begin position="420"/>
        <end position="562"/>
    </location>
</feature>